<organism evidence="1 2">
    <name type="scientific">Homarus americanus</name>
    <name type="common">American lobster</name>
    <dbReference type="NCBI Taxonomy" id="6706"/>
    <lineage>
        <taxon>Eukaryota</taxon>
        <taxon>Metazoa</taxon>
        <taxon>Ecdysozoa</taxon>
        <taxon>Arthropoda</taxon>
        <taxon>Crustacea</taxon>
        <taxon>Multicrustacea</taxon>
        <taxon>Malacostraca</taxon>
        <taxon>Eumalacostraca</taxon>
        <taxon>Eucarida</taxon>
        <taxon>Decapoda</taxon>
        <taxon>Pleocyemata</taxon>
        <taxon>Astacidea</taxon>
        <taxon>Nephropoidea</taxon>
        <taxon>Nephropidae</taxon>
        <taxon>Homarus</taxon>
    </lineage>
</organism>
<evidence type="ECO:0000313" key="1">
    <source>
        <dbReference type="EMBL" id="KAG7157111.1"/>
    </source>
</evidence>
<feature type="non-terminal residue" evidence="1">
    <location>
        <position position="1"/>
    </location>
</feature>
<evidence type="ECO:0000313" key="2">
    <source>
        <dbReference type="Proteomes" id="UP000747542"/>
    </source>
</evidence>
<dbReference type="AlphaFoldDB" id="A0A8J5JH75"/>
<gene>
    <name evidence="1" type="ORF">Hamer_G025200</name>
</gene>
<name>A0A8J5JH75_HOMAM</name>
<accession>A0A8J5JH75</accession>
<comment type="caution">
    <text evidence="1">The sequence shown here is derived from an EMBL/GenBank/DDBJ whole genome shotgun (WGS) entry which is preliminary data.</text>
</comment>
<protein>
    <submittedName>
        <fullName evidence="1">Uncharacterized protein</fullName>
    </submittedName>
</protein>
<sequence length="169" mass="19241">NSFIALFLTENDVDLLLSSESTRKLKSAKFEVVVPPQLQARKSIVVKRLDKVITEEASEQQLVSDIEHRTQWAKVEEVVKLPRLPSMLKIRFTEIAMAQKANPGGLCLSYYNVNSSQVEQENSSPYSKLELLPIFTHATDCPNKDTKHCRMREQGHTFRECKTKIPPNA</sequence>
<dbReference type="EMBL" id="JAHLQT010037988">
    <property type="protein sequence ID" value="KAG7157111.1"/>
    <property type="molecule type" value="Genomic_DNA"/>
</dbReference>
<dbReference type="Proteomes" id="UP000747542">
    <property type="component" value="Unassembled WGS sequence"/>
</dbReference>
<reference evidence="1" key="1">
    <citation type="journal article" date="2021" name="Sci. Adv.">
        <title>The American lobster genome reveals insights on longevity, neural, and immune adaptations.</title>
        <authorList>
            <person name="Polinski J.M."/>
            <person name="Zimin A.V."/>
            <person name="Clark K.F."/>
            <person name="Kohn A.B."/>
            <person name="Sadowski N."/>
            <person name="Timp W."/>
            <person name="Ptitsyn A."/>
            <person name="Khanna P."/>
            <person name="Romanova D.Y."/>
            <person name="Williams P."/>
            <person name="Greenwood S.J."/>
            <person name="Moroz L.L."/>
            <person name="Walt D.R."/>
            <person name="Bodnar A.G."/>
        </authorList>
    </citation>
    <scope>NUCLEOTIDE SEQUENCE</scope>
    <source>
        <strain evidence="1">GMGI-L3</strain>
    </source>
</reference>
<keyword evidence="2" id="KW-1185">Reference proteome</keyword>
<proteinExistence type="predicted"/>